<comment type="caution">
    <text evidence="1">The sequence shown here is derived from an EMBL/GenBank/DDBJ whole genome shotgun (WGS) entry which is preliminary data.</text>
</comment>
<reference evidence="1 2" key="1">
    <citation type="submission" date="2019-09" db="EMBL/GenBank/DDBJ databases">
        <title>Whole genome sequences of isolates from the Mars Exploration Rovers.</title>
        <authorList>
            <person name="Seuylemezian A."/>
            <person name="Vaishampayan P."/>
        </authorList>
    </citation>
    <scope>NUCLEOTIDE SEQUENCE [LARGE SCALE GENOMIC DNA]</scope>
    <source>
        <strain evidence="1 2">MER_TA_151</strain>
    </source>
</reference>
<name>A0A5J5I169_9BACI</name>
<evidence type="ECO:0000313" key="2">
    <source>
        <dbReference type="Proteomes" id="UP000326671"/>
    </source>
</evidence>
<sequence length="87" mass="9904">MTALLGDIKPFLLTIHHFHDWSGELLHSNKKGSRESLASFLLLISDYSHKNVPLLPCLLPVIAINKPINKNPLQDMPLRLTLLRQQQ</sequence>
<gene>
    <name evidence="1" type="ORF">F4V44_03125</name>
</gene>
<dbReference type="Proteomes" id="UP000326671">
    <property type="component" value="Unassembled WGS sequence"/>
</dbReference>
<evidence type="ECO:0000313" key="1">
    <source>
        <dbReference type="EMBL" id="KAA9029448.1"/>
    </source>
</evidence>
<proteinExistence type="predicted"/>
<organism evidence="1 2">
    <name type="scientific">Niallia endozanthoxylica</name>
    <dbReference type="NCBI Taxonomy" id="2036016"/>
    <lineage>
        <taxon>Bacteria</taxon>
        <taxon>Bacillati</taxon>
        <taxon>Bacillota</taxon>
        <taxon>Bacilli</taxon>
        <taxon>Bacillales</taxon>
        <taxon>Bacillaceae</taxon>
        <taxon>Niallia</taxon>
    </lineage>
</organism>
<dbReference type="AlphaFoldDB" id="A0A5J5I169"/>
<dbReference type="EMBL" id="VYKL01000008">
    <property type="protein sequence ID" value="KAA9029448.1"/>
    <property type="molecule type" value="Genomic_DNA"/>
</dbReference>
<dbReference type="RefSeq" id="WP_150438538.1">
    <property type="nucleotide sequence ID" value="NZ_VYKL01000008.1"/>
</dbReference>
<keyword evidence="2" id="KW-1185">Reference proteome</keyword>
<accession>A0A5J5I169</accession>
<protein>
    <submittedName>
        <fullName evidence="1">Uncharacterized protein</fullName>
    </submittedName>
</protein>